<feature type="transmembrane region" description="Helical" evidence="1">
    <location>
        <begin position="62"/>
        <end position="89"/>
    </location>
</feature>
<protein>
    <submittedName>
        <fullName evidence="2">Potassium transporter KefB</fullName>
    </submittedName>
</protein>
<dbReference type="OrthoDB" id="770034at2"/>
<keyword evidence="1" id="KW-0472">Membrane</keyword>
<proteinExistence type="predicted"/>
<sequence length="90" mass="9803">MAVGALIGLALISLFLLGAETQPGFPDYWRARPLIVVPFAGAVGGAFYYFMARWFHSGTPRIIATIVSALVFLIFLWLGSVLGLAGTYWH</sequence>
<feature type="transmembrane region" description="Helical" evidence="1">
    <location>
        <begin position="31"/>
        <end position="50"/>
    </location>
</feature>
<keyword evidence="1" id="KW-0812">Transmembrane</keyword>
<keyword evidence="3" id="KW-1185">Reference proteome</keyword>
<gene>
    <name evidence="2" type="ORF">HYN49_10325</name>
</gene>
<organism evidence="2 3">
    <name type="scientific">Flavobacterium pallidum</name>
    <dbReference type="NCBI Taxonomy" id="2172098"/>
    <lineage>
        <taxon>Bacteria</taxon>
        <taxon>Pseudomonadati</taxon>
        <taxon>Bacteroidota</taxon>
        <taxon>Flavobacteriia</taxon>
        <taxon>Flavobacteriales</taxon>
        <taxon>Flavobacteriaceae</taxon>
        <taxon>Flavobacterium</taxon>
    </lineage>
</organism>
<reference evidence="2 3" key="1">
    <citation type="submission" date="2018-05" db="EMBL/GenBank/DDBJ databases">
        <title>Genome sequencing of Flavobacterium sp. HYN0049.</title>
        <authorList>
            <person name="Yi H."/>
            <person name="Baek C."/>
        </authorList>
    </citation>
    <scope>NUCLEOTIDE SEQUENCE [LARGE SCALE GENOMIC DNA]</scope>
    <source>
        <strain evidence="2 3">HYN0049</strain>
    </source>
</reference>
<dbReference type="AlphaFoldDB" id="A0A2S1SLJ0"/>
<evidence type="ECO:0000313" key="3">
    <source>
        <dbReference type="Proteomes" id="UP000244937"/>
    </source>
</evidence>
<keyword evidence="1" id="KW-1133">Transmembrane helix</keyword>
<name>A0A2S1SLJ0_9FLAO</name>
<dbReference type="Proteomes" id="UP000244937">
    <property type="component" value="Chromosome"/>
</dbReference>
<accession>A0A2S1SLJ0</accession>
<dbReference type="EMBL" id="CP029187">
    <property type="protein sequence ID" value="AWI27265.1"/>
    <property type="molecule type" value="Genomic_DNA"/>
</dbReference>
<dbReference type="KEGG" id="fpal:HYN49_10325"/>
<evidence type="ECO:0000313" key="2">
    <source>
        <dbReference type="EMBL" id="AWI27265.1"/>
    </source>
</evidence>
<evidence type="ECO:0000256" key="1">
    <source>
        <dbReference type="SAM" id="Phobius"/>
    </source>
</evidence>